<dbReference type="Pfam" id="PF00078">
    <property type="entry name" value="RVT_1"/>
    <property type="match status" value="1"/>
</dbReference>
<protein>
    <recommendedName>
        <fullName evidence="1">Reverse transcriptase domain-containing protein</fullName>
    </recommendedName>
</protein>
<reference evidence="2" key="4">
    <citation type="submission" date="2019-03" db="UniProtKB">
        <authorList>
            <consortium name="EnsemblPlants"/>
        </authorList>
    </citation>
    <scope>IDENTIFICATION</scope>
</reference>
<dbReference type="InterPro" id="IPR000477">
    <property type="entry name" value="RT_dom"/>
</dbReference>
<dbReference type="PANTHER" id="PTHR19446">
    <property type="entry name" value="REVERSE TRANSCRIPTASES"/>
    <property type="match status" value="1"/>
</dbReference>
<dbReference type="Proteomes" id="UP000015105">
    <property type="component" value="Chromosome 5D"/>
</dbReference>
<keyword evidence="3" id="KW-1185">Reference proteome</keyword>
<sequence length="292" mass="32663">LPARKAPGPDEFTTEFLRACWTIIGHDFLDMFQQLYDLRGRGFYKLNQALLTLLPKNADAHGLRDYRPICLIHLVAKIFAKVLSIRLGAKLDHLVSRNQNAFISGRILHNNYVLIKQSLKLLHQLGPPRVMLKLDLTRAFDSLSWPFLFEVLRQYGFGNRFLDWTAILLSSASTRILLNGLLRHAHSLGILQPLHPRRHTPAISLYADDVMVFCHATAEDTTAIKEILALFGRASGLTVNFTKSSATIVHGDQAATEMIAHLGCPVANLPITYLGIPMSTRRPSAAQLQPMV</sequence>
<evidence type="ECO:0000259" key="1">
    <source>
        <dbReference type="PROSITE" id="PS50878"/>
    </source>
</evidence>
<dbReference type="PROSITE" id="PS50878">
    <property type="entry name" value="RT_POL"/>
    <property type="match status" value="1"/>
</dbReference>
<evidence type="ECO:0000313" key="3">
    <source>
        <dbReference type="Proteomes" id="UP000015105"/>
    </source>
</evidence>
<reference evidence="3" key="1">
    <citation type="journal article" date="2014" name="Science">
        <title>Ancient hybridizations among the ancestral genomes of bread wheat.</title>
        <authorList>
            <consortium name="International Wheat Genome Sequencing Consortium,"/>
            <person name="Marcussen T."/>
            <person name="Sandve S.R."/>
            <person name="Heier L."/>
            <person name="Spannagl M."/>
            <person name="Pfeifer M."/>
            <person name="Jakobsen K.S."/>
            <person name="Wulff B.B."/>
            <person name="Steuernagel B."/>
            <person name="Mayer K.F."/>
            <person name="Olsen O.A."/>
        </authorList>
    </citation>
    <scope>NUCLEOTIDE SEQUENCE [LARGE SCALE GENOMIC DNA]</scope>
    <source>
        <strain evidence="3">cv. AL8/78</strain>
    </source>
</reference>
<proteinExistence type="predicted"/>
<reference evidence="3" key="2">
    <citation type="journal article" date="2017" name="Nat. Plants">
        <title>The Aegilops tauschii genome reveals multiple impacts of transposons.</title>
        <authorList>
            <person name="Zhao G."/>
            <person name="Zou C."/>
            <person name="Li K."/>
            <person name="Wang K."/>
            <person name="Li T."/>
            <person name="Gao L."/>
            <person name="Zhang X."/>
            <person name="Wang H."/>
            <person name="Yang Z."/>
            <person name="Liu X."/>
            <person name="Jiang W."/>
            <person name="Mao L."/>
            <person name="Kong X."/>
            <person name="Jiao Y."/>
            <person name="Jia J."/>
        </authorList>
    </citation>
    <scope>NUCLEOTIDE SEQUENCE [LARGE SCALE GENOMIC DNA]</scope>
    <source>
        <strain evidence="3">cv. AL8/78</strain>
    </source>
</reference>
<reference evidence="2" key="3">
    <citation type="journal article" date="2017" name="Nature">
        <title>Genome sequence of the progenitor of the wheat D genome Aegilops tauschii.</title>
        <authorList>
            <person name="Luo M.C."/>
            <person name="Gu Y.Q."/>
            <person name="Puiu D."/>
            <person name="Wang H."/>
            <person name="Twardziok S.O."/>
            <person name="Deal K.R."/>
            <person name="Huo N."/>
            <person name="Zhu T."/>
            <person name="Wang L."/>
            <person name="Wang Y."/>
            <person name="McGuire P.E."/>
            <person name="Liu S."/>
            <person name="Long H."/>
            <person name="Ramasamy R.K."/>
            <person name="Rodriguez J.C."/>
            <person name="Van S.L."/>
            <person name="Yuan L."/>
            <person name="Wang Z."/>
            <person name="Xia Z."/>
            <person name="Xiao L."/>
            <person name="Anderson O.D."/>
            <person name="Ouyang S."/>
            <person name="Liang Y."/>
            <person name="Zimin A.V."/>
            <person name="Pertea G."/>
            <person name="Qi P."/>
            <person name="Bennetzen J.L."/>
            <person name="Dai X."/>
            <person name="Dawson M.W."/>
            <person name="Muller H.G."/>
            <person name="Kugler K."/>
            <person name="Rivarola-Duarte L."/>
            <person name="Spannagl M."/>
            <person name="Mayer K.F.X."/>
            <person name="Lu F.H."/>
            <person name="Bevan M.W."/>
            <person name="Leroy P."/>
            <person name="Li P."/>
            <person name="You F.M."/>
            <person name="Sun Q."/>
            <person name="Liu Z."/>
            <person name="Lyons E."/>
            <person name="Wicker T."/>
            <person name="Salzberg S.L."/>
            <person name="Devos K.M."/>
            <person name="Dvorak J."/>
        </authorList>
    </citation>
    <scope>NUCLEOTIDE SEQUENCE [LARGE SCALE GENOMIC DNA]</scope>
    <source>
        <strain evidence="2">cv. AL8/78</strain>
    </source>
</reference>
<dbReference type="EnsemblPlants" id="AET5Gv20606000.5">
    <property type="protein sequence ID" value="AET5Gv20606000.5"/>
    <property type="gene ID" value="AET5Gv20606000"/>
</dbReference>
<accession>A0A453L341</accession>
<evidence type="ECO:0000313" key="2">
    <source>
        <dbReference type="EnsemblPlants" id="AET5Gv20606000.5"/>
    </source>
</evidence>
<dbReference type="CDD" id="cd01650">
    <property type="entry name" value="RT_nLTR_like"/>
    <property type="match status" value="1"/>
</dbReference>
<organism evidence="2 3">
    <name type="scientific">Aegilops tauschii subsp. strangulata</name>
    <name type="common">Goatgrass</name>
    <dbReference type="NCBI Taxonomy" id="200361"/>
    <lineage>
        <taxon>Eukaryota</taxon>
        <taxon>Viridiplantae</taxon>
        <taxon>Streptophyta</taxon>
        <taxon>Embryophyta</taxon>
        <taxon>Tracheophyta</taxon>
        <taxon>Spermatophyta</taxon>
        <taxon>Magnoliopsida</taxon>
        <taxon>Liliopsida</taxon>
        <taxon>Poales</taxon>
        <taxon>Poaceae</taxon>
        <taxon>BOP clade</taxon>
        <taxon>Pooideae</taxon>
        <taxon>Triticodae</taxon>
        <taxon>Triticeae</taxon>
        <taxon>Triticinae</taxon>
        <taxon>Aegilops</taxon>
    </lineage>
</organism>
<reference evidence="2" key="5">
    <citation type="journal article" date="2021" name="G3 (Bethesda)">
        <title>Aegilops tauschii genome assembly Aet v5.0 features greater sequence contiguity and improved annotation.</title>
        <authorList>
            <person name="Wang L."/>
            <person name="Zhu T."/>
            <person name="Rodriguez J.C."/>
            <person name="Deal K.R."/>
            <person name="Dubcovsky J."/>
            <person name="McGuire P.E."/>
            <person name="Lux T."/>
            <person name="Spannagl M."/>
            <person name="Mayer K.F.X."/>
            <person name="Baldrich P."/>
            <person name="Meyers B.C."/>
            <person name="Huo N."/>
            <person name="Gu Y.Q."/>
            <person name="Zhou H."/>
            <person name="Devos K.M."/>
            <person name="Bennetzen J.L."/>
            <person name="Unver T."/>
            <person name="Budak H."/>
            <person name="Gulick P.J."/>
            <person name="Galiba G."/>
            <person name="Kalapos B."/>
            <person name="Nelson D.R."/>
            <person name="Li P."/>
            <person name="You F.M."/>
            <person name="Luo M.C."/>
            <person name="Dvorak J."/>
        </authorList>
    </citation>
    <scope>NUCLEOTIDE SEQUENCE [LARGE SCALE GENOMIC DNA]</scope>
    <source>
        <strain evidence="2">cv. AL8/78</strain>
    </source>
</reference>
<name>A0A453L341_AEGTS</name>
<feature type="domain" description="Reverse transcriptase" evidence="1">
    <location>
        <begin position="35"/>
        <end position="278"/>
    </location>
</feature>
<dbReference type="STRING" id="200361.A0A453L341"/>
<dbReference type="AlphaFoldDB" id="A0A453L341"/>
<dbReference type="Gramene" id="AET5Gv20606000.5">
    <property type="protein sequence ID" value="AET5Gv20606000.5"/>
    <property type="gene ID" value="AET5Gv20606000"/>
</dbReference>